<accession>A0ABD6WZJ4</accession>
<comment type="caution">
    <text evidence="1">The sequence shown here is derived from an EMBL/GenBank/DDBJ whole genome shotgun (WGS) entry which is preliminary data.</text>
</comment>
<evidence type="ECO:0000313" key="1">
    <source>
        <dbReference type="EMBL" id="PSU15074.1"/>
    </source>
</evidence>
<reference evidence="1 2" key="1">
    <citation type="submission" date="2018-03" db="EMBL/GenBank/DDBJ databases">
        <title>Whole genome sequencing of Histamine producing bacteria.</title>
        <authorList>
            <person name="Butler K."/>
        </authorList>
    </citation>
    <scope>NUCLEOTIDE SEQUENCE [LARGE SCALE GENOMIC DNA]</scope>
    <source>
        <strain evidence="1 2">BT-6</strain>
    </source>
</reference>
<proteinExistence type="predicted"/>
<dbReference type="EMBL" id="PYMM01000018">
    <property type="protein sequence ID" value="PSU15074.1"/>
    <property type="molecule type" value="Genomic_DNA"/>
</dbReference>
<sequence>MVINEHLEKRIQTKFSMLKDEQEHAENSMNPFKAAEHAKKASRLAIELMEHAFEVMGVKVCG</sequence>
<name>A0ABD6WZJ4_PHODM</name>
<organism evidence="1 2">
    <name type="scientific">Photobacterium damselae</name>
    <dbReference type="NCBI Taxonomy" id="38293"/>
    <lineage>
        <taxon>Bacteria</taxon>
        <taxon>Pseudomonadati</taxon>
        <taxon>Pseudomonadota</taxon>
        <taxon>Gammaproteobacteria</taxon>
        <taxon>Vibrionales</taxon>
        <taxon>Vibrionaceae</taxon>
        <taxon>Photobacterium</taxon>
    </lineage>
</organism>
<dbReference type="Proteomes" id="UP000241404">
    <property type="component" value="Unassembled WGS sequence"/>
</dbReference>
<protein>
    <submittedName>
        <fullName evidence="1">Uncharacterized protein</fullName>
    </submittedName>
</protein>
<dbReference type="AlphaFoldDB" id="A0ABD6WZJ4"/>
<evidence type="ECO:0000313" key="2">
    <source>
        <dbReference type="Proteomes" id="UP000241404"/>
    </source>
</evidence>
<dbReference type="RefSeq" id="WP_065172561.1">
    <property type="nucleotide sequence ID" value="NZ_JAKEVP010000013.1"/>
</dbReference>
<gene>
    <name evidence="1" type="ORF">CTM90_18230</name>
</gene>